<dbReference type="PANTHER" id="PTHR33778">
    <property type="entry name" value="PROTEIN MGTC"/>
    <property type="match status" value="1"/>
</dbReference>
<keyword evidence="3" id="KW-1003">Cell membrane</keyword>
<reference evidence="9 10" key="1">
    <citation type="submission" date="2020-08" db="EMBL/GenBank/DDBJ databases">
        <title>A Genomic Blueprint of the Chicken Gut Microbiome.</title>
        <authorList>
            <person name="Gilroy R."/>
            <person name="Ravi A."/>
            <person name="Getino M."/>
            <person name="Pursley I."/>
            <person name="Horton D.L."/>
            <person name="Alikhan N.-F."/>
            <person name="Baker D."/>
            <person name="Gharbi K."/>
            <person name="Hall N."/>
            <person name="Watson M."/>
            <person name="Adriaenssens E.M."/>
            <person name="Foster-Nyarko E."/>
            <person name="Jarju S."/>
            <person name="Secka A."/>
            <person name="Antonio M."/>
            <person name="Oren A."/>
            <person name="Chaudhuri R."/>
            <person name="La Ragione R.M."/>
            <person name="Hildebrand F."/>
            <person name="Pallen M.J."/>
        </authorList>
    </citation>
    <scope>NUCLEOTIDE SEQUENCE [LARGE SCALE GENOMIC DNA]</scope>
    <source>
        <strain evidence="9 10">Sa2CVA6</strain>
    </source>
</reference>
<feature type="transmembrane region" description="Helical" evidence="7">
    <location>
        <begin position="56"/>
        <end position="73"/>
    </location>
</feature>
<evidence type="ECO:0000256" key="4">
    <source>
        <dbReference type="ARBA" id="ARBA00022692"/>
    </source>
</evidence>
<organism evidence="9 10">
    <name type="scientific">Comamonas avium</name>
    <dbReference type="NCBI Taxonomy" id="2762231"/>
    <lineage>
        <taxon>Bacteria</taxon>
        <taxon>Pseudomonadati</taxon>
        <taxon>Pseudomonadota</taxon>
        <taxon>Betaproteobacteria</taxon>
        <taxon>Burkholderiales</taxon>
        <taxon>Comamonadaceae</taxon>
        <taxon>Comamonas</taxon>
    </lineage>
</organism>
<evidence type="ECO:0000313" key="10">
    <source>
        <dbReference type="Proteomes" id="UP000634919"/>
    </source>
</evidence>
<name>A0ABR8SBC6_9BURK</name>
<comment type="similarity">
    <text evidence="2 7">Belongs to the MgtC/SapB family.</text>
</comment>
<dbReference type="Pfam" id="PF02308">
    <property type="entry name" value="MgtC"/>
    <property type="match status" value="1"/>
</dbReference>
<dbReference type="RefSeq" id="WP_191722821.1">
    <property type="nucleotide sequence ID" value="NZ_JACSQK010000004.1"/>
</dbReference>
<keyword evidence="5 7" id="KW-1133">Transmembrane helix</keyword>
<evidence type="ECO:0000256" key="2">
    <source>
        <dbReference type="ARBA" id="ARBA00009298"/>
    </source>
</evidence>
<feature type="transmembrane region" description="Helical" evidence="7">
    <location>
        <begin position="85"/>
        <end position="102"/>
    </location>
</feature>
<dbReference type="EMBL" id="JACSQK010000004">
    <property type="protein sequence ID" value="MBD7960404.1"/>
    <property type="molecule type" value="Genomic_DNA"/>
</dbReference>
<feature type="domain" description="MgtC/SapB/SrpB/YhiD N-terminal" evidence="8">
    <location>
        <begin position="32"/>
        <end position="158"/>
    </location>
</feature>
<feature type="transmembrane region" description="Helical" evidence="7">
    <location>
        <begin position="114"/>
        <end position="133"/>
    </location>
</feature>
<comment type="subcellular location">
    <subcellularLocation>
        <location evidence="7">Cell inner membrane</location>
        <topology evidence="7">Multi-pass membrane protein</topology>
    </subcellularLocation>
    <subcellularLocation>
        <location evidence="1">Cell membrane</location>
        <topology evidence="1">Multi-pass membrane protein</topology>
    </subcellularLocation>
</comment>
<feature type="transmembrane region" description="Helical" evidence="7">
    <location>
        <begin position="139"/>
        <end position="158"/>
    </location>
</feature>
<gene>
    <name evidence="9" type="ORF">H9646_07890</name>
</gene>
<comment type="caution">
    <text evidence="9">The sequence shown here is derived from an EMBL/GenBank/DDBJ whole genome shotgun (WGS) entry which is preliminary data.</text>
</comment>
<keyword evidence="10" id="KW-1185">Reference proteome</keyword>
<protein>
    <recommendedName>
        <fullName evidence="7">Protein MgtC</fullName>
    </recommendedName>
</protein>
<keyword evidence="7" id="KW-0997">Cell inner membrane</keyword>
<evidence type="ECO:0000256" key="6">
    <source>
        <dbReference type="ARBA" id="ARBA00023136"/>
    </source>
</evidence>
<evidence type="ECO:0000259" key="8">
    <source>
        <dbReference type="Pfam" id="PF02308"/>
    </source>
</evidence>
<dbReference type="Proteomes" id="UP000634919">
    <property type="component" value="Unassembled WGS sequence"/>
</dbReference>
<evidence type="ECO:0000256" key="1">
    <source>
        <dbReference type="ARBA" id="ARBA00004651"/>
    </source>
</evidence>
<accession>A0ABR8SBC6</accession>
<dbReference type="PRINTS" id="PR01837">
    <property type="entry name" value="MGTCSAPBPROT"/>
</dbReference>
<evidence type="ECO:0000256" key="5">
    <source>
        <dbReference type="ARBA" id="ARBA00022989"/>
    </source>
</evidence>
<evidence type="ECO:0000256" key="7">
    <source>
        <dbReference type="RuleBase" id="RU365041"/>
    </source>
</evidence>
<dbReference type="PANTHER" id="PTHR33778:SF1">
    <property type="entry name" value="MAGNESIUM TRANSPORTER YHID-RELATED"/>
    <property type="match status" value="1"/>
</dbReference>
<sequence length="166" mass="17196">MNDWWQQVAATAVAEFSDIPDPAQATRIVMRLSLAALLGGLLGWEREATGKAAGVRTHMLVCMGSAMFVMIALQTGAQANEASRVMQGVIAGVGFLGAGTILKDSTHDGSTTQVRGLTTAAGIWLTAAIGVAAGMGEEATALLSALLAYGILRLAPLITERNKGDR</sequence>
<dbReference type="InterPro" id="IPR003416">
    <property type="entry name" value="MgtC/SapB/SrpB/YhiD_fam"/>
</dbReference>
<keyword evidence="6 7" id="KW-0472">Membrane</keyword>
<proteinExistence type="inferred from homology"/>
<dbReference type="InterPro" id="IPR049177">
    <property type="entry name" value="MgtC_SapB_SrpB_YhiD_N"/>
</dbReference>
<evidence type="ECO:0000256" key="3">
    <source>
        <dbReference type="ARBA" id="ARBA00022475"/>
    </source>
</evidence>
<keyword evidence="4 7" id="KW-0812">Transmembrane</keyword>
<evidence type="ECO:0000313" key="9">
    <source>
        <dbReference type="EMBL" id="MBD7960404.1"/>
    </source>
</evidence>